<dbReference type="Proteomes" id="UP000324595">
    <property type="component" value="Unassembled WGS sequence"/>
</dbReference>
<gene>
    <name evidence="1" type="ORF">LX73_1690</name>
</gene>
<dbReference type="RefSeq" id="WP_148899005.1">
    <property type="nucleotide sequence ID" value="NZ_VNHY01000002.1"/>
</dbReference>
<proteinExistence type="predicted"/>
<dbReference type="PANTHER" id="PTHR36529:SF1">
    <property type="entry name" value="GLYCOSYLTRANSFERASE"/>
    <property type="match status" value="1"/>
</dbReference>
<dbReference type="SUPFAM" id="SSF53448">
    <property type="entry name" value="Nucleotide-diphospho-sugar transferases"/>
    <property type="match status" value="1"/>
</dbReference>
<accession>A0A5D3YJM1</accession>
<dbReference type="InterPro" id="IPR018641">
    <property type="entry name" value="Trfase_1_rSAM/seldom-assoc"/>
</dbReference>
<dbReference type="PANTHER" id="PTHR36529">
    <property type="entry name" value="SLL1095 PROTEIN"/>
    <property type="match status" value="1"/>
</dbReference>
<evidence type="ECO:0000313" key="2">
    <source>
        <dbReference type="Proteomes" id="UP000324595"/>
    </source>
</evidence>
<name>A0A5D3YJM1_9BACT</name>
<evidence type="ECO:0000313" key="1">
    <source>
        <dbReference type="EMBL" id="TYP93973.1"/>
    </source>
</evidence>
<keyword evidence="2" id="KW-1185">Reference proteome</keyword>
<protein>
    <recommendedName>
        <fullName evidence="3">Glycosyltransferase</fullName>
    </recommendedName>
</protein>
<dbReference type="AlphaFoldDB" id="A0A5D3YJM1"/>
<dbReference type="NCBIfam" id="TIGR04282">
    <property type="entry name" value="glyco_like_cofC"/>
    <property type="match status" value="1"/>
</dbReference>
<dbReference type="Pfam" id="PF09837">
    <property type="entry name" value="DUF2064"/>
    <property type="match status" value="1"/>
</dbReference>
<comment type="caution">
    <text evidence="1">The sequence shown here is derived from an EMBL/GenBank/DDBJ whole genome shotgun (WGS) entry which is preliminary data.</text>
</comment>
<evidence type="ECO:0008006" key="3">
    <source>
        <dbReference type="Google" id="ProtNLM"/>
    </source>
</evidence>
<sequence length="204" mass="23578">MSVTQDDLLLIFIKNPEPGTVKTRLARTIGDGPALKVYQKLLTMTREVAEKMPCRRQIWYSKYIDENDRWDSKQFEKKVQQGVNLGERMQYAFRKGFKSGADRIVIIGSDCADLQKHHLDNAFRKLQEYDVVIGPSQDGGYYLLGMRDYYPILFKDKEWSTGSVYQDTVEQAKKKKISLAALAELNDIDTESDMRESDVSLYQK</sequence>
<organism evidence="1 2">
    <name type="scientific">Fodinibius salinus</name>
    <dbReference type="NCBI Taxonomy" id="860790"/>
    <lineage>
        <taxon>Bacteria</taxon>
        <taxon>Pseudomonadati</taxon>
        <taxon>Balneolota</taxon>
        <taxon>Balneolia</taxon>
        <taxon>Balneolales</taxon>
        <taxon>Balneolaceae</taxon>
        <taxon>Fodinibius</taxon>
    </lineage>
</organism>
<dbReference type="OrthoDB" id="9798250at2"/>
<dbReference type="InterPro" id="IPR029044">
    <property type="entry name" value="Nucleotide-diphossugar_trans"/>
</dbReference>
<reference evidence="1 2" key="1">
    <citation type="submission" date="2019-07" db="EMBL/GenBank/DDBJ databases">
        <title>Genomic Encyclopedia of Archaeal and Bacterial Type Strains, Phase II (KMG-II): from individual species to whole genera.</title>
        <authorList>
            <person name="Goeker M."/>
        </authorList>
    </citation>
    <scope>NUCLEOTIDE SEQUENCE [LARGE SCALE GENOMIC DNA]</scope>
    <source>
        <strain evidence="1 2">DSM 21935</strain>
    </source>
</reference>
<dbReference type="Gene3D" id="3.90.550.10">
    <property type="entry name" value="Spore Coat Polysaccharide Biosynthesis Protein SpsA, Chain A"/>
    <property type="match status" value="1"/>
</dbReference>
<dbReference type="EMBL" id="VNHY01000002">
    <property type="protein sequence ID" value="TYP93973.1"/>
    <property type="molecule type" value="Genomic_DNA"/>
</dbReference>